<feature type="region of interest" description="Disordered" evidence="4">
    <location>
        <begin position="432"/>
        <end position="451"/>
    </location>
</feature>
<organism evidence="7 8">
    <name type="scientific">Adineta steineri</name>
    <dbReference type="NCBI Taxonomy" id="433720"/>
    <lineage>
        <taxon>Eukaryota</taxon>
        <taxon>Metazoa</taxon>
        <taxon>Spiralia</taxon>
        <taxon>Gnathifera</taxon>
        <taxon>Rotifera</taxon>
        <taxon>Eurotatoria</taxon>
        <taxon>Bdelloidea</taxon>
        <taxon>Adinetida</taxon>
        <taxon>Adinetidae</taxon>
        <taxon>Adineta</taxon>
    </lineage>
</organism>
<dbReference type="InterPro" id="IPR007588">
    <property type="entry name" value="Znf_FLYWCH"/>
</dbReference>
<evidence type="ECO:0000256" key="3">
    <source>
        <dbReference type="ARBA" id="ARBA00022833"/>
    </source>
</evidence>
<dbReference type="EMBL" id="CAJNON010000357">
    <property type="protein sequence ID" value="CAF1216786.1"/>
    <property type="molecule type" value="Genomic_DNA"/>
</dbReference>
<feature type="compositionally biased region" description="Low complexity" evidence="4">
    <location>
        <begin position="1137"/>
        <end position="1148"/>
    </location>
</feature>
<evidence type="ECO:0000256" key="1">
    <source>
        <dbReference type="ARBA" id="ARBA00022723"/>
    </source>
</evidence>
<dbReference type="OrthoDB" id="10045609at2759"/>
<evidence type="ECO:0000256" key="2">
    <source>
        <dbReference type="ARBA" id="ARBA00022771"/>
    </source>
</evidence>
<keyword evidence="3" id="KW-0862">Zinc</keyword>
<name>A0A818MC80_9BILA</name>
<feature type="domain" description="FLYWCH-type" evidence="5">
    <location>
        <begin position="16"/>
        <end position="74"/>
    </location>
</feature>
<accession>A0A818MC80</accession>
<evidence type="ECO:0000313" key="7">
    <source>
        <dbReference type="EMBL" id="CAF3589413.1"/>
    </source>
</evidence>
<dbReference type="Gene3D" id="2.20.25.240">
    <property type="match status" value="1"/>
</dbReference>
<dbReference type="Proteomes" id="UP000663881">
    <property type="component" value="Unassembled WGS sequence"/>
</dbReference>
<feature type="compositionally biased region" description="Polar residues" evidence="4">
    <location>
        <begin position="1197"/>
        <end position="1206"/>
    </location>
</feature>
<protein>
    <recommendedName>
        <fullName evidence="5">FLYWCH-type domain-containing protein</fullName>
    </recommendedName>
</protein>
<feature type="region of interest" description="Disordered" evidence="4">
    <location>
        <begin position="959"/>
        <end position="1030"/>
    </location>
</feature>
<evidence type="ECO:0000259" key="5">
    <source>
        <dbReference type="Pfam" id="PF04500"/>
    </source>
</evidence>
<feature type="compositionally biased region" description="Polar residues" evidence="4">
    <location>
        <begin position="1002"/>
        <end position="1030"/>
    </location>
</feature>
<feature type="compositionally biased region" description="Low complexity" evidence="4">
    <location>
        <begin position="978"/>
        <end position="987"/>
    </location>
</feature>
<evidence type="ECO:0000313" key="6">
    <source>
        <dbReference type="EMBL" id="CAF1216786.1"/>
    </source>
</evidence>
<gene>
    <name evidence="7" type="ORF">OKA104_LOCUS6034</name>
    <name evidence="6" type="ORF">VCS650_LOCUS26489</name>
</gene>
<evidence type="ECO:0000313" key="8">
    <source>
        <dbReference type="Proteomes" id="UP000663881"/>
    </source>
</evidence>
<dbReference type="Pfam" id="PF04500">
    <property type="entry name" value="FLYWCH"/>
    <property type="match status" value="1"/>
</dbReference>
<dbReference type="Proteomes" id="UP000663891">
    <property type="component" value="Unassembled WGS sequence"/>
</dbReference>
<evidence type="ECO:0000256" key="4">
    <source>
        <dbReference type="SAM" id="MobiDB-lite"/>
    </source>
</evidence>
<sequence>MAEDIDDNQLKEYFVVETKRHKPCLIFRGYRYVQDKIQNRTIYWRCEDRAHCNGRAHQLVGNGSIPILTIKHNHQSIIDNITTNETTIINSHSRQRRRRQDLKTSYYQSNNEDDLLLSSTTSTMTSPIKLENHPNRQQHLHHHHQQQHGTMVKNLHLSEVITTAAAINPNQYNGIGGTHRHNVVDPIEMTKLLSNITTTNNSSSQIIPTSSTMDNSSRLNHFSWEEIEGRYLPVIFRNENDCLQRYTSKMFVENTLFQSESWQRHAVLARSLPPLISFPYTENELKLFRLIVEWHLASFHFKTILPTDCLIRFDDLLDFYGALRKLRDTVSTTTSFNRPLPPPPPPIPALIPMGPPKQRLPPSTHSLAQSFELPTMGGNQSIKSHIHHSHPSSTKIYPPTVHHSHSSNYLLQQNADILASYPNQSFNYNSVPSKSNVPTLPSSSSQWNEGLSTKTNDKIHPTLPRHPIPLNNPVSQEQSMRDKRLLAQKLSHQSIDNNNISREGKESGWVQINNVFVPYIVKIKLRENELEKCTIRQPPPQLQREFYVPYEILIKCHIFSDNEFAFKKFLIKATQQDFDIFNNLISNINIFDEKVPEKTLLVNLYHVMIGLQKVLYVKLLATKQPRTQVNKYHAEVLTHKGGTLLMHGNKIVPYIIQNNRFYVPLIYAYQSLPHILLQAKRGARAPRQYEIDYLNLLFLYFSIDSLSLTSDTLLVDAFSIKSADLQPPIHFRTLNEHQQYERNRLLNTIRSITQTNNKLPNKPQQQQQQQQQQATKISAVINSSTHKSNKCPPANVVVNPLIHHPSFYGLSSSSPIKQPSLLPPPPLPAEFATKNFAKPSQIKTVKYDNHLLNSIVKSSDLPMNDWKISIKHIFKQFLFDINYEKFIQWCQTNLLLPLIKLDDEEKKILNDITNDDYYVHYRHLERCIALLNDLKRGTISMTLLPPSNNELQQIGPIKSQLAGAKKRKTTVPTTRHMPVPSQSSSPSLHISTNPISHDDGYQSPNLPLNDEPITSPTSLSTPQHLTIDDNNNNNHDELMPIVATVEEEQQQAIQDMNSSFLIVDSNEYDDGKIHLDDTLPSCSSGYESAAALTNVDVNMAHNPSSDDDETNSTTRSREHSSSCQSDQSLAPILSTVSSNIKLNSTNNNNEEKSMHVSPVISNQKVSLRQRDKYGKFLARSRSRSPTPRSTKKKRSSNEQLASGNTISKDHIEQHLRTLLMPHNNEQRRTRTRPIKTPTRLVEEIASNHSIKTTEIDHNAFDTYSNSSSSSSSSSLTTNDTKSNEPILNHQPCTYNVTISNKPNKLGLTIKKVIQR</sequence>
<keyword evidence="2" id="KW-0863">Zinc-finger</keyword>
<feature type="region of interest" description="Disordered" evidence="4">
    <location>
        <begin position="1261"/>
        <end position="1289"/>
    </location>
</feature>
<feature type="compositionally biased region" description="Polar residues" evidence="4">
    <location>
        <begin position="1275"/>
        <end position="1289"/>
    </location>
</feature>
<dbReference type="GO" id="GO:0008270">
    <property type="term" value="F:zinc ion binding"/>
    <property type="evidence" value="ECO:0007669"/>
    <property type="project" value="UniProtKB-KW"/>
</dbReference>
<dbReference type="EMBL" id="CAJOAY010000217">
    <property type="protein sequence ID" value="CAF3589413.1"/>
    <property type="molecule type" value="Genomic_DNA"/>
</dbReference>
<comment type="caution">
    <text evidence="7">The sequence shown here is derived from an EMBL/GenBank/DDBJ whole genome shotgun (WGS) entry which is preliminary data.</text>
</comment>
<feature type="compositionally biased region" description="Low complexity" evidence="4">
    <location>
        <begin position="1264"/>
        <end position="1274"/>
    </location>
</feature>
<reference evidence="7" key="1">
    <citation type="submission" date="2021-02" db="EMBL/GenBank/DDBJ databases">
        <authorList>
            <person name="Nowell W R."/>
        </authorList>
    </citation>
    <scope>NUCLEOTIDE SEQUENCE</scope>
</reference>
<keyword evidence="1" id="KW-0479">Metal-binding</keyword>
<feature type="region of interest" description="Disordered" evidence="4">
    <location>
        <begin position="1098"/>
        <end position="1210"/>
    </location>
</feature>
<proteinExistence type="predicted"/>